<evidence type="ECO:0000259" key="1">
    <source>
        <dbReference type="Pfam" id="PF03732"/>
    </source>
</evidence>
<accession>A0ABR0QWA6</accession>
<protein>
    <recommendedName>
        <fullName evidence="1">Retrotransposon gag domain-containing protein</fullName>
    </recommendedName>
</protein>
<evidence type="ECO:0000313" key="3">
    <source>
        <dbReference type="Proteomes" id="UP001358586"/>
    </source>
</evidence>
<dbReference type="Pfam" id="PF03732">
    <property type="entry name" value="Retrotrans_gag"/>
    <property type="match status" value="1"/>
</dbReference>
<gene>
    <name evidence="2" type="ORF">PVK06_006070</name>
</gene>
<feature type="domain" description="Retrotransposon gag" evidence="1">
    <location>
        <begin position="21"/>
        <end position="77"/>
    </location>
</feature>
<organism evidence="2 3">
    <name type="scientific">Gossypium arboreum</name>
    <name type="common">Tree cotton</name>
    <name type="synonym">Gossypium nanking</name>
    <dbReference type="NCBI Taxonomy" id="29729"/>
    <lineage>
        <taxon>Eukaryota</taxon>
        <taxon>Viridiplantae</taxon>
        <taxon>Streptophyta</taxon>
        <taxon>Embryophyta</taxon>
        <taxon>Tracheophyta</taxon>
        <taxon>Spermatophyta</taxon>
        <taxon>Magnoliopsida</taxon>
        <taxon>eudicotyledons</taxon>
        <taxon>Gunneridae</taxon>
        <taxon>Pentapetalae</taxon>
        <taxon>rosids</taxon>
        <taxon>malvids</taxon>
        <taxon>Malvales</taxon>
        <taxon>Malvaceae</taxon>
        <taxon>Malvoideae</taxon>
        <taxon>Gossypium</taxon>
    </lineage>
</organism>
<sequence length="292" mass="33431">MTQTIRQLAEVPTEQPPLCIAYPTMDADFELKSVSRAAELRREILRIRQKDAESLYDYWEQFKKLCASCPQHEKAKAARLCGICATPEHTTDTCPSLNDDTMAHLDIVGNFPRPPQRRYDLYANTYNPGWRDHPNLSYGANPRFNQSNQNRFPQQARDSNAIRQIPQYAKFLKELCTNKRKLTGNEKVSVGENVSAVVQQKMPAKCKDRDFYVINMEEDNTTGSSDLLLGRPFLITASTKIDVRSKTLKMKFDREIVKFNVYDAISHPSKILSVNRVDIIDSLVDETSESIY</sequence>
<dbReference type="Proteomes" id="UP001358586">
    <property type="component" value="Chromosome 2"/>
</dbReference>
<keyword evidence="3" id="KW-1185">Reference proteome</keyword>
<name>A0ABR0QWA6_GOSAR</name>
<proteinExistence type="predicted"/>
<dbReference type="EMBL" id="JARKNE010000002">
    <property type="protein sequence ID" value="KAK5843612.1"/>
    <property type="molecule type" value="Genomic_DNA"/>
</dbReference>
<dbReference type="InterPro" id="IPR005162">
    <property type="entry name" value="Retrotrans_gag_dom"/>
</dbReference>
<reference evidence="2 3" key="1">
    <citation type="submission" date="2023-03" db="EMBL/GenBank/DDBJ databases">
        <title>WGS of Gossypium arboreum.</title>
        <authorList>
            <person name="Yu D."/>
        </authorList>
    </citation>
    <scope>NUCLEOTIDE SEQUENCE [LARGE SCALE GENOMIC DNA]</scope>
    <source>
        <tissue evidence="2">Leaf</tissue>
    </source>
</reference>
<dbReference type="PANTHER" id="PTHR33067:SF15">
    <property type="entry name" value="RNA-DIRECTED DNA POLYMERASE"/>
    <property type="match status" value="1"/>
</dbReference>
<evidence type="ECO:0000313" key="2">
    <source>
        <dbReference type="EMBL" id="KAK5843612.1"/>
    </source>
</evidence>
<dbReference type="PANTHER" id="PTHR33067">
    <property type="entry name" value="RNA-DIRECTED DNA POLYMERASE-RELATED"/>
    <property type="match status" value="1"/>
</dbReference>
<comment type="caution">
    <text evidence="2">The sequence shown here is derived from an EMBL/GenBank/DDBJ whole genome shotgun (WGS) entry which is preliminary data.</text>
</comment>